<dbReference type="InterPro" id="IPR014729">
    <property type="entry name" value="Rossmann-like_a/b/a_fold"/>
</dbReference>
<comment type="subcellular location">
    <subcellularLocation>
        <location evidence="2">Cytoplasm</location>
    </subcellularLocation>
</comment>
<dbReference type="PANTHER" id="PTHR46268:SF6">
    <property type="entry name" value="UNIVERSAL STRESS PROTEIN UP12"/>
    <property type="match status" value="1"/>
</dbReference>
<dbReference type="Proteomes" id="UP001519342">
    <property type="component" value="Unassembled WGS sequence"/>
</dbReference>
<dbReference type="SUPFAM" id="SSF52402">
    <property type="entry name" value="Adenine nucleotide alpha hydrolases-like"/>
    <property type="match status" value="1"/>
</dbReference>
<protein>
    <recommendedName>
        <fullName evidence="2">Universal stress protein</fullName>
    </recommendedName>
</protein>
<organism evidence="4 5">
    <name type="scientific">Sedimentibacter acidaminivorans</name>
    <dbReference type="NCBI Taxonomy" id="913099"/>
    <lineage>
        <taxon>Bacteria</taxon>
        <taxon>Bacillati</taxon>
        <taxon>Bacillota</taxon>
        <taxon>Tissierellia</taxon>
        <taxon>Sedimentibacter</taxon>
    </lineage>
</organism>
<sequence length="150" mass="16910">MKKILVPIDGSKASRKAAEQAISIAKQFGSEVKLVTVVNLPSEEKYAFFGVNVQNAFYANRKEMLKELITQESKMLKSIINTLDYADIKLDKIVLEGVAYEQILNLSKEENFDLIVMGRRGFSHIERFFIGSVTQRVISDAHCPVLVVNE</sequence>
<dbReference type="Pfam" id="PF00582">
    <property type="entry name" value="Usp"/>
    <property type="match status" value="1"/>
</dbReference>
<comment type="caution">
    <text evidence="4">The sequence shown here is derived from an EMBL/GenBank/DDBJ whole genome shotgun (WGS) entry which is preliminary data.</text>
</comment>
<dbReference type="InterPro" id="IPR006015">
    <property type="entry name" value="Universal_stress_UspA"/>
</dbReference>
<dbReference type="CDD" id="cd00293">
    <property type="entry name" value="USP-like"/>
    <property type="match status" value="1"/>
</dbReference>
<evidence type="ECO:0000259" key="3">
    <source>
        <dbReference type="Pfam" id="PF00582"/>
    </source>
</evidence>
<evidence type="ECO:0000256" key="2">
    <source>
        <dbReference type="PIRNR" id="PIRNR006276"/>
    </source>
</evidence>
<keyword evidence="2" id="KW-0963">Cytoplasm</keyword>
<keyword evidence="5" id="KW-1185">Reference proteome</keyword>
<reference evidence="4 5" key="1">
    <citation type="submission" date="2021-03" db="EMBL/GenBank/DDBJ databases">
        <title>Genomic Encyclopedia of Type Strains, Phase IV (KMG-IV): sequencing the most valuable type-strain genomes for metagenomic binning, comparative biology and taxonomic classification.</title>
        <authorList>
            <person name="Goeker M."/>
        </authorList>
    </citation>
    <scope>NUCLEOTIDE SEQUENCE [LARGE SCALE GENOMIC DNA]</scope>
    <source>
        <strain evidence="4 5">DSM 24004</strain>
    </source>
</reference>
<evidence type="ECO:0000313" key="4">
    <source>
        <dbReference type="EMBL" id="MBP1926590.1"/>
    </source>
</evidence>
<accession>A0ABS4GFW7</accession>
<evidence type="ECO:0000313" key="5">
    <source>
        <dbReference type="Proteomes" id="UP001519342"/>
    </source>
</evidence>
<dbReference type="PANTHER" id="PTHR46268">
    <property type="entry name" value="STRESS RESPONSE PROTEIN NHAX"/>
    <property type="match status" value="1"/>
</dbReference>
<dbReference type="PIRSF" id="PIRSF006276">
    <property type="entry name" value="UspA"/>
    <property type="match status" value="1"/>
</dbReference>
<name>A0ABS4GFW7_9FIRM</name>
<comment type="similarity">
    <text evidence="1 2">Belongs to the universal stress protein A family.</text>
</comment>
<dbReference type="Gene3D" id="3.40.50.620">
    <property type="entry name" value="HUPs"/>
    <property type="match status" value="1"/>
</dbReference>
<evidence type="ECO:0000256" key="1">
    <source>
        <dbReference type="ARBA" id="ARBA00008791"/>
    </source>
</evidence>
<dbReference type="RefSeq" id="WP_209512319.1">
    <property type="nucleotide sequence ID" value="NZ_JAGGKS010000007.1"/>
</dbReference>
<dbReference type="InterPro" id="IPR006016">
    <property type="entry name" value="UspA"/>
</dbReference>
<dbReference type="PRINTS" id="PR01438">
    <property type="entry name" value="UNVRSLSTRESS"/>
</dbReference>
<proteinExistence type="inferred from homology"/>
<feature type="domain" description="UspA" evidence="3">
    <location>
        <begin position="1"/>
        <end position="148"/>
    </location>
</feature>
<dbReference type="EMBL" id="JAGGKS010000007">
    <property type="protein sequence ID" value="MBP1926590.1"/>
    <property type="molecule type" value="Genomic_DNA"/>
</dbReference>
<gene>
    <name evidence="4" type="ORF">J2Z76_002459</name>
</gene>